<protein>
    <submittedName>
        <fullName evidence="1">Uncharacterized protein</fullName>
    </submittedName>
</protein>
<accession>A0A975GRJ1</accession>
<dbReference type="Proteomes" id="UP000663722">
    <property type="component" value="Chromosome"/>
</dbReference>
<evidence type="ECO:0000313" key="2">
    <source>
        <dbReference type="Proteomes" id="UP000663722"/>
    </source>
</evidence>
<evidence type="ECO:0000313" key="1">
    <source>
        <dbReference type="EMBL" id="QTA90975.1"/>
    </source>
</evidence>
<dbReference type="KEGG" id="dmm:dnm_070390"/>
<reference evidence="1" key="1">
    <citation type="journal article" date="2021" name="Microb. Physiol.">
        <title>Proteogenomic Insights into the Physiology of Marine, Sulfate-Reducing, Filamentous Desulfonema limicola and Desulfonema magnum.</title>
        <authorList>
            <person name="Schnaars V."/>
            <person name="Wohlbrand L."/>
            <person name="Scheve S."/>
            <person name="Hinrichs C."/>
            <person name="Reinhardt R."/>
            <person name="Rabus R."/>
        </authorList>
    </citation>
    <scope>NUCLEOTIDE SEQUENCE</scope>
    <source>
        <strain evidence="1">4be13</strain>
    </source>
</reference>
<sequence length="42" mass="5175">MPSSERVAQDFFSHDEELCLMLFLEYRSFWPRKDDYKGFPKK</sequence>
<name>A0A975GRJ1_9BACT</name>
<organism evidence="1 2">
    <name type="scientific">Desulfonema magnum</name>
    <dbReference type="NCBI Taxonomy" id="45655"/>
    <lineage>
        <taxon>Bacteria</taxon>
        <taxon>Pseudomonadati</taxon>
        <taxon>Thermodesulfobacteriota</taxon>
        <taxon>Desulfobacteria</taxon>
        <taxon>Desulfobacterales</taxon>
        <taxon>Desulfococcaceae</taxon>
        <taxon>Desulfonema</taxon>
    </lineage>
</organism>
<dbReference type="AlphaFoldDB" id="A0A975GRJ1"/>
<gene>
    <name evidence="1" type="ORF">dnm_070390</name>
</gene>
<dbReference type="EMBL" id="CP061800">
    <property type="protein sequence ID" value="QTA90975.1"/>
    <property type="molecule type" value="Genomic_DNA"/>
</dbReference>
<keyword evidence="2" id="KW-1185">Reference proteome</keyword>
<proteinExistence type="predicted"/>